<dbReference type="Proteomes" id="UP000022910">
    <property type="component" value="Unassembled WGS sequence"/>
</dbReference>
<comment type="caution">
    <text evidence="1">The sequence shown here is derived from an EMBL/GenBank/DDBJ whole genome shotgun (WGS) entry which is preliminary data.</text>
</comment>
<keyword evidence="2" id="KW-1185">Reference proteome</keyword>
<dbReference type="EMBL" id="JEMT01013307">
    <property type="protein sequence ID" value="EXX74044.1"/>
    <property type="molecule type" value="Genomic_DNA"/>
</dbReference>
<dbReference type="HOGENOM" id="CLU_112139_0_0_1"/>
<sequence length="153" mass="17113">MLTDPNLCFENVAQFKRFLNSIGYDGPIAAMTDNTKLKLRLRYSSQMGCIIGSTFSNNETNIKTYNDISITIDKIKKNNAVAKYVRVYILQVPLPKFPSVIIALLSNLGSDKTESILDIHTLLLDFAQELKLHIISIGSDSAQVEFNAQNQVQ</sequence>
<organism evidence="1 2">
    <name type="scientific">Rhizophagus irregularis (strain DAOM 197198w)</name>
    <name type="common">Glomus intraradices</name>
    <dbReference type="NCBI Taxonomy" id="1432141"/>
    <lineage>
        <taxon>Eukaryota</taxon>
        <taxon>Fungi</taxon>
        <taxon>Fungi incertae sedis</taxon>
        <taxon>Mucoromycota</taxon>
        <taxon>Glomeromycotina</taxon>
        <taxon>Glomeromycetes</taxon>
        <taxon>Glomerales</taxon>
        <taxon>Glomeraceae</taxon>
        <taxon>Rhizophagus</taxon>
    </lineage>
</organism>
<name>A0A015L2U8_RHIIW</name>
<reference evidence="1 2" key="1">
    <citation type="submission" date="2014-02" db="EMBL/GenBank/DDBJ databases">
        <title>Single nucleus genome sequencing reveals high similarity among nuclei of an endomycorrhizal fungus.</title>
        <authorList>
            <person name="Lin K."/>
            <person name="Geurts R."/>
            <person name="Zhang Z."/>
            <person name="Limpens E."/>
            <person name="Saunders D.G."/>
            <person name="Mu D."/>
            <person name="Pang E."/>
            <person name="Cao H."/>
            <person name="Cha H."/>
            <person name="Lin T."/>
            <person name="Zhou Q."/>
            <person name="Shang Y."/>
            <person name="Li Y."/>
            <person name="Ivanov S."/>
            <person name="Sharma T."/>
            <person name="Velzen R.V."/>
            <person name="Ruijter N.D."/>
            <person name="Aanen D.K."/>
            <person name="Win J."/>
            <person name="Kamoun S."/>
            <person name="Bisseling T."/>
            <person name="Huang S."/>
        </authorList>
    </citation>
    <scope>NUCLEOTIDE SEQUENCE [LARGE SCALE GENOMIC DNA]</scope>
    <source>
        <strain evidence="2">DAOM197198w</strain>
    </source>
</reference>
<proteinExistence type="predicted"/>
<evidence type="ECO:0000313" key="1">
    <source>
        <dbReference type="EMBL" id="EXX74044.1"/>
    </source>
</evidence>
<protein>
    <submittedName>
        <fullName evidence="1">Uncharacterized protein</fullName>
    </submittedName>
</protein>
<accession>A0A015L2U8</accession>
<dbReference type="AlphaFoldDB" id="A0A015L2U8"/>
<dbReference type="OrthoDB" id="2410190at2759"/>
<evidence type="ECO:0000313" key="2">
    <source>
        <dbReference type="Proteomes" id="UP000022910"/>
    </source>
</evidence>
<gene>
    <name evidence="1" type="ORF">RirG_054740</name>
</gene>